<dbReference type="GO" id="GO:0005634">
    <property type="term" value="C:nucleus"/>
    <property type="evidence" value="ECO:0007669"/>
    <property type="project" value="UniProtKB-SubCell"/>
</dbReference>
<comment type="caution">
    <text evidence="8">The sequence shown here is derived from an EMBL/GenBank/DDBJ whole genome shotgun (WGS) entry which is preliminary data.</text>
</comment>
<comment type="subcellular location">
    <subcellularLocation>
        <location evidence="1">Nucleus</location>
    </subcellularLocation>
</comment>
<dbReference type="InterPro" id="IPR038096">
    <property type="entry name" value="TEA/ATTS_sf"/>
</dbReference>
<dbReference type="PRINTS" id="PR00065">
    <property type="entry name" value="TEADOMAIN"/>
</dbReference>
<organism evidence="8 9">
    <name type="scientific">Saccharomycopsis crataegensis</name>
    <dbReference type="NCBI Taxonomy" id="43959"/>
    <lineage>
        <taxon>Eukaryota</taxon>
        <taxon>Fungi</taxon>
        <taxon>Dikarya</taxon>
        <taxon>Ascomycota</taxon>
        <taxon>Saccharomycotina</taxon>
        <taxon>Saccharomycetes</taxon>
        <taxon>Saccharomycopsidaceae</taxon>
        <taxon>Saccharomycopsis</taxon>
    </lineage>
</organism>
<dbReference type="GeneID" id="90070697"/>
<dbReference type="EMBL" id="BTFZ01000001">
    <property type="protein sequence ID" value="GMM32718.1"/>
    <property type="molecule type" value="Genomic_DNA"/>
</dbReference>
<keyword evidence="3" id="KW-0805">Transcription regulation</keyword>
<proteinExistence type="inferred from homology"/>
<evidence type="ECO:0000313" key="9">
    <source>
        <dbReference type="Proteomes" id="UP001360560"/>
    </source>
</evidence>
<dbReference type="RefSeq" id="XP_064849718.1">
    <property type="nucleotide sequence ID" value="XM_064993646.1"/>
</dbReference>
<evidence type="ECO:0000256" key="2">
    <source>
        <dbReference type="ARBA" id="ARBA00008421"/>
    </source>
</evidence>
<dbReference type="PANTHER" id="PTHR11834:SF0">
    <property type="entry name" value="PROTEIN SCALLOPED"/>
    <property type="match status" value="1"/>
</dbReference>
<evidence type="ECO:0000313" key="8">
    <source>
        <dbReference type="EMBL" id="GMM32718.1"/>
    </source>
</evidence>
<dbReference type="GO" id="GO:0005667">
    <property type="term" value="C:transcription regulator complex"/>
    <property type="evidence" value="ECO:0007669"/>
    <property type="project" value="TreeGrafter"/>
</dbReference>
<sequence>MTDSIISPTSGSRKNLPMIVDISIANDGSQIYQVHDSNDEDSTPSKKRSFDEIDSITSSHITDISNSSASIINANNNIITPAAEDSESEVWGSDVESAFEDALRIIPKNGLSKIKVSGRSCGRNELISDYILQQTGKLRTRKQVSSHIQVIKNIKKNQPIIDLINNGPSDPDSLKKFEQVFSKITFQKSIGNTTNTGSSINSMMGPDHKKPRRRVAYQAKHICEVSLKDFQMSCSNSSAFSQLSVLKSKEFDTNLKLKNNANISTRFPGLFELFTSNAPNGPIINTSIPSLHGMCKLFLPPTNQPTYNTSLSLSLKGLSLNESSWSVLTVIYSFGQEIVRLVDLAEITNTEVINGVKNVDLKVKFAPEFWDAFFTSLDKTNAETKEGGQLDDKHKDIAIRAITIKQLIFKSPNSISSSTQKPQSSSTGPTNILKKDIRTLVLWEFLKVEEQAKANTSIRRIHLINQMPMNRMNRVPQLQSGIPVHQQISMKNAASSVSSTPVGLGLASPSTSRSNTPINHSLVPQPMMNPIPVNFNTGNFNLENNSKFNFSNNNSMGFNFGNSSFDATANPNLNMNFMNNNNNMMQNFNNYTHAAQPSGSNHAMNYQQYMNLMNTPFTPSTTPVPSLHSHNDQAVNANIANMNSGSINEMLQCQEDLISRLESPIDLSSLTNTNTTTTHTNSNSTTNGINFDFDLMASAAAASQNGEATRAGNTKGTAINDSESHISFNSDFSNFSNCSSQTGFDSYEMNYELGLMDNKPQFSNGGFTLPMQFNDAANIADNGFNRQNANPIGFQGQEEVLW</sequence>
<dbReference type="AlphaFoldDB" id="A0AAV5QD59"/>
<evidence type="ECO:0000256" key="3">
    <source>
        <dbReference type="ARBA" id="ARBA00023015"/>
    </source>
</evidence>
<dbReference type="InterPro" id="IPR000818">
    <property type="entry name" value="TEA/ATTS_dom"/>
</dbReference>
<feature type="domain" description="TEA" evidence="7">
    <location>
        <begin position="84"/>
        <end position="158"/>
    </location>
</feature>
<keyword evidence="4" id="KW-0804">Transcription</keyword>
<evidence type="ECO:0000259" key="7">
    <source>
        <dbReference type="PROSITE" id="PS51088"/>
    </source>
</evidence>
<accession>A0AAV5QD59</accession>
<keyword evidence="9" id="KW-1185">Reference proteome</keyword>
<evidence type="ECO:0000256" key="1">
    <source>
        <dbReference type="ARBA" id="ARBA00004123"/>
    </source>
</evidence>
<evidence type="ECO:0000256" key="4">
    <source>
        <dbReference type="ARBA" id="ARBA00023163"/>
    </source>
</evidence>
<dbReference type="SMART" id="SM00426">
    <property type="entry name" value="TEA"/>
    <property type="match status" value="1"/>
</dbReference>
<comment type="similarity">
    <text evidence="2">Belongs to the TEC1 family.</text>
</comment>
<dbReference type="InterPro" id="IPR050937">
    <property type="entry name" value="TEC1_TEAD_TF"/>
</dbReference>
<dbReference type="PROSITE" id="PS00554">
    <property type="entry name" value="TEA_1"/>
    <property type="match status" value="1"/>
</dbReference>
<dbReference type="Proteomes" id="UP001360560">
    <property type="component" value="Unassembled WGS sequence"/>
</dbReference>
<gene>
    <name evidence="8" type="ORF">DASC09_000430</name>
</gene>
<dbReference type="Pfam" id="PF01285">
    <property type="entry name" value="TEA"/>
    <property type="match status" value="1"/>
</dbReference>
<dbReference type="PANTHER" id="PTHR11834">
    <property type="entry name" value="TRANSCRIPTIONAL ENHANCER FACTOR TEF RELATED"/>
    <property type="match status" value="1"/>
</dbReference>
<evidence type="ECO:0000256" key="6">
    <source>
        <dbReference type="PROSITE-ProRule" id="PRU00505"/>
    </source>
</evidence>
<reference evidence="8 9" key="1">
    <citation type="journal article" date="2023" name="Elife">
        <title>Identification of key yeast species and microbe-microbe interactions impacting larval growth of Drosophila in the wild.</title>
        <authorList>
            <person name="Mure A."/>
            <person name="Sugiura Y."/>
            <person name="Maeda R."/>
            <person name="Honda K."/>
            <person name="Sakurai N."/>
            <person name="Takahashi Y."/>
            <person name="Watada M."/>
            <person name="Katoh T."/>
            <person name="Gotoh A."/>
            <person name="Gotoh Y."/>
            <person name="Taniguchi I."/>
            <person name="Nakamura K."/>
            <person name="Hayashi T."/>
            <person name="Katayama T."/>
            <person name="Uemura T."/>
            <person name="Hattori Y."/>
        </authorList>
    </citation>
    <scope>NUCLEOTIDE SEQUENCE [LARGE SCALE GENOMIC DNA]</scope>
    <source>
        <strain evidence="8 9">SC-9</strain>
    </source>
</reference>
<keyword evidence="5" id="KW-0539">Nucleus</keyword>
<dbReference type="GO" id="GO:0000981">
    <property type="term" value="F:DNA-binding transcription factor activity, RNA polymerase II-specific"/>
    <property type="evidence" value="ECO:0007669"/>
    <property type="project" value="TreeGrafter"/>
</dbReference>
<dbReference type="Gene3D" id="6.10.20.40">
    <property type="entry name" value="TEA/ATTS domain"/>
    <property type="match status" value="1"/>
</dbReference>
<feature type="DNA-binding region" description="TEA" evidence="6">
    <location>
        <begin position="84"/>
        <end position="158"/>
    </location>
</feature>
<dbReference type="PROSITE" id="PS51088">
    <property type="entry name" value="TEA_2"/>
    <property type="match status" value="1"/>
</dbReference>
<name>A0AAV5QD59_9ASCO</name>
<evidence type="ECO:0000256" key="5">
    <source>
        <dbReference type="ARBA" id="ARBA00023242"/>
    </source>
</evidence>
<protein>
    <submittedName>
        <fullName evidence="8">Tec1 protein</fullName>
    </submittedName>
</protein>
<dbReference type="GO" id="GO:0000978">
    <property type="term" value="F:RNA polymerase II cis-regulatory region sequence-specific DNA binding"/>
    <property type="evidence" value="ECO:0007669"/>
    <property type="project" value="TreeGrafter"/>
</dbReference>